<dbReference type="InterPro" id="IPR054087">
    <property type="entry name" value="Cep192-like_D7"/>
</dbReference>
<dbReference type="Pfam" id="PF22073">
    <property type="entry name" value="Cep192_D4"/>
    <property type="match status" value="1"/>
</dbReference>
<evidence type="ECO:0000313" key="10">
    <source>
        <dbReference type="EMBL" id="KAI6653707.1"/>
    </source>
</evidence>
<gene>
    <name evidence="10" type="ORF">LOD99_3211</name>
</gene>
<dbReference type="Gene3D" id="2.60.40.10">
    <property type="entry name" value="Immunoglobulins"/>
    <property type="match status" value="4"/>
</dbReference>
<dbReference type="Pfam" id="PF22065">
    <property type="entry name" value="Cep192_D7"/>
    <property type="match status" value="1"/>
</dbReference>
<dbReference type="Pfam" id="PF22064">
    <property type="entry name" value="Cep192_D2"/>
    <property type="match status" value="1"/>
</dbReference>
<dbReference type="GO" id="GO:0090222">
    <property type="term" value="P:centrosome-templated microtubule nucleation"/>
    <property type="evidence" value="ECO:0007669"/>
    <property type="project" value="InterPro"/>
</dbReference>
<dbReference type="InterPro" id="IPR039103">
    <property type="entry name" value="Spd-2/CEP192"/>
</dbReference>
<feature type="domain" description="Cep192-like" evidence="9">
    <location>
        <begin position="1314"/>
        <end position="1407"/>
    </location>
</feature>
<accession>A0AAV7JXU7</accession>
<feature type="domain" description="Cep192-like" evidence="4">
    <location>
        <begin position="1433"/>
        <end position="1543"/>
    </location>
</feature>
<comment type="caution">
    <text evidence="10">The sequence shown here is derived from an EMBL/GenBank/DDBJ whole genome shotgun (WGS) entry which is preliminary data.</text>
</comment>
<feature type="domain" description="Cep192-like" evidence="8">
    <location>
        <begin position="1059"/>
        <end position="1164"/>
    </location>
</feature>
<dbReference type="PANTHER" id="PTHR16029:SF11">
    <property type="entry name" value="CENTROSOMAL PROTEIN OF 192 KDA"/>
    <property type="match status" value="1"/>
</dbReference>
<evidence type="ECO:0000259" key="6">
    <source>
        <dbReference type="Pfam" id="PF22067"/>
    </source>
</evidence>
<dbReference type="InterPro" id="IPR054086">
    <property type="entry name" value="Cep192-like_D2"/>
</dbReference>
<evidence type="ECO:0000259" key="2">
    <source>
        <dbReference type="Pfam" id="PF22060"/>
    </source>
</evidence>
<evidence type="ECO:0000259" key="9">
    <source>
        <dbReference type="Pfam" id="PF22076"/>
    </source>
</evidence>
<dbReference type="Pfam" id="PF22066">
    <property type="entry name" value="Cep192_D8"/>
    <property type="match status" value="1"/>
</dbReference>
<dbReference type="InterPro" id="IPR054091">
    <property type="entry name" value="Cep192-like_D5"/>
</dbReference>
<feature type="region of interest" description="Disordered" evidence="1">
    <location>
        <begin position="1264"/>
        <end position="1312"/>
    </location>
</feature>
<evidence type="ECO:0000313" key="11">
    <source>
        <dbReference type="Proteomes" id="UP001165289"/>
    </source>
</evidence>
<dbReference type="Pfam" id="PF22060">
    <property type="entry name" value="Cep192_D1"/>
    <property type="match status" value="1"/>
</dbReference>
<feature type="region of interest" description="Disordered" evidence="1">
    <location>
        <begin position="514"/>
        <end position="542"/>
    </location>
</feature>
<feature type="domain" description="Cep192-like" evidence="5">
    <location>
        <begin position="1566"/>
        <end position="1664"/>
    </location>
</feature>
<organism evidence="10 11">
    <name type="scientific">Oopsacas minuta</name>
    <dbReference type="NCBI Taxonomy" id="111878"/>
    <lineage>
        <taxon>Eukaryota</taxon>
        <taxon>Metazoa</taxon>
        <taxon>Porifera</taxon>
        <taxon>Hexactinellida</taxon>
        <taxon>Hexasterophora</taxon>
        <taxon>Lyssacinosida</taxon>
        <taxon>Leucopsacidae</taxon>
        <taxon>Oopsacas</taxon>
    </lineage>
</organism>
<dbReference type="GO" id="GO:0005737">
    <property type="term" value="C:cytoplasm"/>
    <property type="evidence" value="ECO:0007669"/>
    <property type="project" value="TreeGrafter"/>
</dbReference>
<reference evidence="10 11" key="1">
    <citation type="journal article" date="2023" name="BMC Biol.">
        <title>The compact genome of the sponge Oopsacas minuta (Hexactinellida) is lacking key metazoan core genes.</title>
        <authorList>
            <person name="Santini S."/>
            <person name="Schenkelaars Q."/>
            <person name="Jourda C."/>
            <person name="Duchesne M."/>
            <person name="Belahbib H."/>
            <person name="Rocher C."/>
            <person name="Selva M."/>
            <person name="Riesgo A."/>
            <person name="Vervoort M."/>
            <person name="Leys S.P."/>
            <person name="Kodjabachian L."/>
            <person name="Le Bivic A."/>
            <person name="Borchiellini C."/>
            <person name="Claverie J.M."/>
            <person name="Renard E."/>
        </authorList>
    </citation>
    <scope>NUCLEOTIDE SEQUENCE [LARGE SCALE GENOMIC DNA]</scope>
    <source>
        <strain evidence="10">SPO-2</strain>
    </source>
</reference>
<feature type="domain" description="Cep192-like" evidence="2">
    <location>
        <begin position="559"/>
        <end position="645"/>
    </location>
</feature>
<keyword evidence="11" id="KW-1185">Reference proteome</keyword>
<feature type="compositionally biased region" description="Polar residues" evidence="1">
    <location>
        <begin position="262"/>
        <end position="275"/>
    </location>
</feature>
<feature type="region of interest" description="Disordered" evidence="1">
    <location>
        <begin position="1543"/>
        <end position="1566"/>
    </location>
</feature>
<dbReference type="GO" id="GO:0071539">
    <property type="term" value="P:protein localization to centrosome"/>
    <property type="evidence" value="ECO:0007669"/>
    <property type="project" value="InterPro"/>
</dbReference>
<feature type="region of interest" description="Disordered" evidence="1">
    <location>
        <begin position="912"/>
        <end position="944"/>
    </location>
</feature>
<evidence type="ECO:0000259" key="3">
    <source>
        <dbReference type="Pfam" id="PF22064"/>
    </source>
</evidence>
<feature type="domain" description="Cep192-like" evidence="3">
    <location>
        <begin position="665"/>
        <end position="810"/>
    </location>
</feature>
<dbReference type="InterPro" id="IPR054092">
    <property type="entry name" value="Cep192-like_D6"/>
</dbReference>
<dbReference type="GO" id="GO:0005814">
    <property type="term" value="C:centriole"/>
    <property type="evidence" value="ECO:0007669"/>
    <property type="project" value="TreeGrafter"/>
</dbReference>
<dbReference type="Pfam" id="PF22067">
    <property type="entry name" value="Cep192_D3"/>
    <property type="match status" value="1"/>
</dbReference>
<feature type="region of interest" description="Disordered" evidence="1">
    <location>
        <begin position="65"/>
        <end position="103"/>
    </location>
</feature>
<dbReference type="Proteomes" id="UP001165289">
    <property type="component" value="Unassembled WGS sequence"/>
</dbReference>
<dbReference type="GO" id="GO:0051298">
    <property type="term" value="P:centrosome duplication"/>
    <property type="evidence" value="ECO:0007669"/>
    <property type="project" value="InterPro"/>
</dbReference>
<proteinExistence type="predicted"/>
<dbReference type="InterPro" id="IPR054089">
    <property type="entry name" value="Cep192-like_D3"/>
</dbReference>
<dbReference type="EMBL" id="JAKMXF010000255">
    <property type="protein sequence ID" value="KAI6653707.1"/>
    <property type="molecule type" value="Genomic_DNA"/>
</dbReference>
<feature type="domain" description="Cep192-like" evidence="6">
    <location>
        <begin position="819"/>
        <end position="913"/>
    </location>
</feature>
<protein>
    <submittedName>
        <fullName evidence="10">Centrosomal protein</fullName>
    </submittedName>
</protein>
<evidence type="ECO:0000256" key="1">
    <source>
        <dbReference type="SAM" id="MobiDB-lite"/>
    </source>
</evidence>
<feature type="compositionally biased region" description="Basic and acidic residues" evidence="1">
    <location>
        <begin position="246"/>
        <end position="261"/>
    </location>
</feature>
<name>A0AAV7JXU7_9METZ</name>
<feature type="region of interest" description="Disordered" evidence="1">
    <location>
        <begin position="237"/>
        <end position="280"/>
    </location>
</feature>
<feature type="domain" description="Cep192/Spd-2-like" evidence="7">
    <location>
        <begin position="947"/>
        <end position="1051"/>
    </location>
</feature>
<evidence type="ECO:0000259" key="7">
    <source>
        <dbReference type="Pfam" id="PF22073"/>
    </source>
</evidence>
<feature type="compositionally biased region" description="Polar residues" evidence="1">
    <location>
        <begin position="69"/>
        <end position="103"/>
    </location>
</feature>
<dbReference type="InterPro" id="IPR054088">
    <property type="entry name" value="Cep192-like_D8"/>
</dbReference>
<evidence type="ECO:0000259" key="8">
    <source>
        <dbReference type="Pfam" id="PF22074"/>
    </source>
</evidence>
<sequence length="1671" mass="186351">MSNREIWLESSMHSNYSEASVGIIDLDNFDPSNSQFLTQPPRSLQGSYSSEIDPNITLEEDTSHGALTASPNSTLMAPSQPINQPSSYPKLNPFEDNNNMDQPVPQSFDGHLSPMFPNQEVNSSFPNQEIDPFTFQKQEFDASLFSNAEFHAPGVSFMEQLEGDEDDLKRKNSVIPEQEIVEISPPSSNVLDKPGDFTTYFGVRSNELGNLTQQITPTSRPRFSATAIRSPHSSAQLFKNNTHSPEPVRLKNEHTHPDRHITPSTDYMTPDLSENNNEDHSDDLLNKSNDLLKKVTSLLESKKFNADEFIKTLESEAELHIPIATSKTEHNLPLQTIPSMSEYERLPEHYLTPLPQTPIHATDIYPTQQDKDITLPNAYIVPNNSHSIAPNHHDYLKPVLSGDSLDSCNMENIPNFSSILRQHSLSNSFDEARDNNDLTPFNDVTIQHDYAQSADDVNSIPFDSPSHKHYNNEVTLQHSLLTNSADDVREVQYRRRNLSSTSASYSMPEGLDALASLPPLPSPPPATYIHHTSRRASREELTPKELSVDIELEDGTALNCCTGGINHAFLNLTNQSPCWVQTQLEFKSVKFGSNLIDTQSESMPFSMYNRCILGTAKSEQVKISFAPGSPGIYTIELDVYISKIVDSSLAKPSKTFSFTAEAIKPEISLLYKQESSKVLDFGFVTEGKSYEQCVTVVNKSNCSLPIKISLPTKKLTCRDLSLSLTSHSGKNPDIQKESHISTVLEARGEGVRGKMDLWVRFKPSYHPQIGVGSKSPAPLGEMNSIVEIFLDGPFASSTSKLINSIPITANFADSDLVILESIDTLRFETSVTRSLTRSFTLHNRGSIPISLTTELEPSSTDFMISPYHISLQPGQQSPASLSYRPSKHESTYTGTLHIIYNPGNKRYTLKVSAREEAPESPPDTQDYNLPPSPPQTSKPSPSRDNYLLSNILSLNWGATQLDECIERKIVLFNTSDDNLNLSVELNSQFFFVKDTDDKFKSSFRMSIPARVKLPTVLTFAPTELVVYNDNLSITDLSHNKVFQIPLTGYGGKSQILIVNAERTTEGYWMNIGEVKKLEKNIFKVYLLNNGIRKAYIKAVCRDNQPNKPILSHTQVSITPSEFIISPQDYKSILITFSPGADHALLCENSPHCIAYVSLTTCDCMTAKIYFSQLRAKNLQIPPPFDYLHKLFTLDISEDEDYSQFQLSTHPPSPPAETEVSIPLIGYPPSAPSLPRPRPSSVPVTRPLSHDDIIWSNRSSPIGTAPILHQSPDLIPPLTNKNRRRLSRHSTNDSPSPKPSHRAIHSPSRSGPKPAFTLYPSQLSLCSDSREPAKLYIHNLSHSIAKFAVVYPKQFVTVSPARGSIDPGREKQLLVSSLLMDMTDLPCSLTEYLTIHYEDSVKSVPLNILMESPSPTTPVRESFASVTKYLSPPNILFSPIKNNSVADLPITISNPHNFPIHWSLASMGQAAYQEGEEGSLEILKTSYAVFFFHRLSGGIASHGTSSISVTFQPRNPGTYTQTWEMQLTKSVKMIDSIKLSVSGKAEDTEVTKQPPNNSHKETHKSHSRRVYLDPDILNYPQTRPNTSSTLKVSVYNKSDTSIQFNVNEISIPFSIHRQHTVFTLDPRHCARLPIIFNPQSQGYFEEVLALKSSNGKKLHALLKAESCFYPKL</sequence>
<dbReference type="InterPro" id="IPR013783">
    <property type="entry name" value="Ig-like_fold"/>
</dbReference>
<dbReference type="InterPro" id="IPR054085">
    <property type="entry name" value="Cep192-like_D1"/>
</dbReference>
<dbReference type="InterPro" id="IPR054090">
    <property type="entry name" value="Cep192_Spd-2-like_dom"/>
</dbReference>
<dbReference type="Pfam" id="PF22076">
    <property type="entry name" value="Cep192_D6"/>
    <property type="match status" value="1"/>
</dbReference>
<evidence type="ECO:0000259" key="5">
    <source>
        <dbReference type="Pfam" id="PF22066"/>
    </source>
</evidence>
<evidence type="ECO:0000259" key="4">
    <source>
        <dbReference type="Pfam" id="PF22065"/>
    </source>
</evidence>
<dbReference type="GO" id="GO:0000242">
    <property type="term" value="C:pericentriolar material"/>
    <property type="evidence" value="ECO:0007669"/>
    <property type="project" value="TreeGrafter"/>
</dbReference>
<feature type="region of interest" description="Disordered" evidence="1">
    <location>
        <begin position="1204"/>
        <end position="1246"/>
    </location>
</feature>
<dbReference type="Pfam" id="PF22074">
    <property type="entry name" value="Cep192_D5"/>
    <property type="match status" value="1"/>
</dbReference>
<dbReference type="GO" id="GO:0090307">
    <property type="term" value="P:mitotic spindle assembly"/>
    <property type="evidence" value="ECO:0007669"/>
    <property type="project" value="TreeGrafter"/>
</dbReference>
<feature type="compositionally biased region" description="Pro residues" evidence="1">
    <location>
        <begin position="1228"/>
        <end position="1239"/>
    </location>
</feature>
<dbReference type="PANTHER" id="PTHR16029">
    <property type="entry name" value="CENTROSOMAL PROTEIN OF 192 KDA"/>
    <property type="match status" value="1"/>
</dbReference>
<dbReference type="GO" id="GO:0019901">
    <property type="term" value="F:protein kinase binding"/>
    <property type="evidence" value="ECO:0007669"/>
    <property type="project" value="TreeGrafter"/>
</dbReference>